<dbReference type="AlphaFoldDB" id="A0AAD3N640"/>
<feature type="domain" description="Proprotein convertase subtilisin/kexin type 9 C-terminal" evidence="1">
    <location>
        <begin position="90"/>
        <end position="160"/>
    </location>
</feature>
<evidence type="ECO:0000313" key="3">
    <source>
        <dbReference type="Proteomes" id="UP001279410"/>
    </source>
</evidence>
<organism evidence="2 3">
    <name type="scientific">Lates japonicus</name>
    <name type="common">Japanese lates</name>
    <dbReference type="NCBI Taxonomy" id="270547"/>
    <lineage>
        <taxon>Eukaryota</taxon>
        <taxon>Metazoa</taxon>
        <taxon>Chordata</taxon>
        <taxon>Craniata</taxon>
        <taxon>Vertebrata</taxon>
        <taxon>Euteleostomi</taxon>
        <taxon>Actinopterygii</taxon>
        <taxon>Neopterygii</taxon>
        <taxon>Teleostei</taxon>
        <taxon>Neoteleostei</taxon>
        <taxon>Acanthomorphata</taxon>
        <taxon>Carangaria</taxon>
        <taxon>Carangaria incertae sedis</taxon>
        <taxon>Centropomidae</taxon>
        <taxon>Lates</taxon>
    </lineage>
</organism>
<reference evidence="2" key="1">
    <citation type="submission" date="2022-08" db="EMBL/GenBank/DDBJ databases">
        <title>Genome sequencing of akame (Lates japonicus).</title>
        <authorList>
            <person name="Hashiguchi Y."/>
            <person name="Takahashi H."/>
        </authorList>
    </citation>
    <scope>NUCLEOTIDE SEQUENCE</scope>
    <source>
        <strain evidence="2">Kochi</strain>
    </source>
</reference>
<proteinExistence type="predicted"/>
<dbReference type="EMBL" id="BRZM01000079">
    <property type="protein sequence ID" value="GLD65556.1"/>
    <property type="molecule type" value="Genomic_DNA"/>
</dbReference>
<dbReference type="Gene3D" id="2.60.120.690">
    <property type="entry name" value="Proprotein convertase subtilisin/kexin type 9"/>
    <property type="match status" value="1"/>
</dbReference>
<evidence type="ECO:0000313" key="2">
    <source>
        <dbReference type="EMBL" id="GLD65556.1"/>
    </source>
</evidence>
<comment type="caution">
    <text evidence="2">The sequence shown here is derived from an EMBL/GenBank/DDBJ whole genome shotgun (WGS) entry which is preliminary data.</text>
</comment>
<sequence>MNSEQMGVLPMPVWGGKGVYCWPRCCVMSGLQCQPMLVLSQTDAGCRTAPPDGCTSWSTAGVSSNSRPHLGDGKRCVVKDGVTLHAVCCHAPSLECHLLENISADKDQVEVTCPSGWTLTDCGTVSQGSAVLGPVAKGNSCRVRGATGGAAGLAVCCRVRPAEQPVTAPQ</sequence>
<gene>
    <name evidence="2" type="ORF">AKAME5_001701300</name>
</gene>
<keyword evidence="3" id="KW-1185">Reference proteome</keyword>
<dbReference type="InterPro" id="IPR041051">
    <property type="entry name" value="PCSK9_C3"/>
</dbReference>
<accession>A0AAD3N640</accession>
<evidence type="ECO:0000259" key="1">
    <source>
        <dbReference type="Pfam" id="PF18463"/>
    </source>
</evidence>
<dbReference type="Pfam" id="PF18463">
    <property type="entry name" value="PCSK9_C3"/>
    <property type="match status" value="1"/>
</dbReference>
<dbReference type="Proteomes" id="UP001279410">
    <property type="component" value="Unassembled WGS sequence"/>
</dbReference>
<name>A0AAD3N640_LATJO</name>
<protein>
    <submittedName>
        <fullName evidence="2">Proprotein convertase subtilisin/kexin type 9 isoform X1</fullName>
    </submittedName>
</protein>